<gene>
    <name evidence="4" type="ORF">SAMN05660462_01968</name>
</gene>
<evidence type="ECO:0000313" key="4">
    <source>
        <dbReference type="EMBL" id="SDZ13646.1"/>
    </source>
</evidence>
<evidence type="ECO:0000256" key="2">
    <source>
        <dbReference type="ARBA" id="ARBA00022573"/>
    </source>
</evidence>
<dbReference type="PANTHER" id="PTHR36925">
    <property type="entry name" value="COBALT-PRECORRIN-6A REDUCTASE"/>
    <property type="match status" value="1"/>
</dbReference>
<dbReference type="Pfam" id="PF02571">
    <property type="entry name" value="CbiJ"/>
    <property type="match status" value="1"/>
</dbReference>
<accession>A0A1H3QJQ9</accession>
<dbReference type="EMBL" id="FNQE01000021">
    <property type="protein sequence ID" value="SDZ13646.1"/>
    <property type="molecule type" value="Genomic_DNA"/>
</dbReference>
<dbReference type="AlphaFoldDB" id="A0A1H3QJQ9"/>
<name>A0A1H3QJQ9_9FIRM</name>
<keyword evidence="5" id="KW-1185">Reference proteome</keyword>
<comment type="pathway">
    <text evidence="1">Cofactor biosynthesis; adenosylcobalamin biosynthesis.</text>
</comment>
<reference evidence="4 5" key="1">
    <citation type="submission" date="2016-10" db="EMBL/GenBank/DDBJ databases">
        <authorList>
            <person name="de Groot N.N."/>
        </authorList>
    </citation>
    <scope>NUCLEOTIDE SEQUENCE [LARGE SCALE GENOMIC DNA]</scope>
    <source>
        <strain evidence="4 5">DSM 21650</strain>
    </source>
</reference>
<proteinExistence type="predicted"/>
<dbReference type="STRING" id="415015.SAMN05660462_01968"/>
<evidence type="ECO:0000256" key="3">
    <source>
        <dbReference type="ARBA" id="ARBA00023002"/>
    </source>
</evidence>
<dbReference type="OrthoDB" id="9780707at2"/>
<dbReference type="GO" id="GO:0016994">
    <property type="term" value="F:precorrin-6A reductase activity"/>
    <property type="evidence" value="ECO:0007669"/>
    <property type="project" value="InterPro"/>
</dbReference>
<organism evidence="4 5">
    <name type="scientific">Proteiniborus ethanoligenes</name>
    <dbReference type="NCBI Taxonomy" id="415015"/>
    <lineage>
        <taxon>Bacteria</taxon>
        <taxon>Bacillati</taxon>
        <taxon>Bacillota</taxon>
        <taxon>Clostridia</taxon>
        <taxon>Eubacteriales</taxon>
        <taxon>Proteiniborus</taxon>
    </lineage>
</organism>
<keyword evidence="3" id="KW-0560">Oxidoreductase</keyword>
<sequence length="253" mass="28283">MILVLSGTADGRKIIEILSNIGYSIIASTATEYGKLLVEANNNSVEIVSKRLEKPDMEKLILKKGIKYIVDATHPYAENVSINAIAASKSTGIEYLRFERKGRLYSGVQYFSSYNSAIMHLKETKGNILLTTGSNKLHIFTSSLDISRLYARVLPTYSVLKKCEDLGLLPKQIIAIQGPFTKEFNKAMYENYRIESMVTKDSGDVGGTTEKIQGALETGVNVILIQRPNIEYTNLCNSIEEVIEIVNKRYKKQ</sequence>
<dbReference type="NCBIfam" id="TIGR00715">
    <property type="entry name" value="precor6x_red"/>
    <property type="match status" value="1"/>
</dbReference>
<dbReference type="RefSeq" id="WP_091730528.1">
    <property type="nucleotide sequence ID" value="NZ_FNQE01000021.1"/>
</dbReference>
<evidence type="ECO:0000313" key="5">
    <source>
        <dbReference type="Proteomes" id="UP000198625"/>
    </source>
</evidence>
<keyword evidence="2" id="KW-0169">Cobalamin biosynthesis</keyword>
<dbReference type="PANTHER" id="PTHR36925:SF1">
    <property type="entry name" value="COBALT-PRECORRIN-6A REDUCTASE"/>
    <property type="match status" value="1"/>
</dbReference>
<dbReference type="GO" id="GO:0009236">
    <property type="term" value="P:cobalamin biosynthetic process"/>
    <property type="evidence" value="ECO:0007669"/>
    <property type="project" value="UniProtKB-UniPathway"/>
</dbReference>
<dbReference type="Proteomes" id="UP000198625">
    <property type="component" value="Unassembled WGS sequence"/>
</dbReference>
<dbReference type="InterPro" id="IPR003723">
    <property type="entry name" value="Precorrin-6x_reduct"/>
</dbReference>
<dbReference type="UniPathway" id="UPA00148"/>
<protein>
    <submittedName>
        <fullName evidence="4">Precorrin-6A/cobalt-precorrin-6A reductase</fullName>
    </submittedName>
</protein>
<dbReference type="PROSITE" id="PS51014">
    <property type="entry name" value="COBK_CBIJ"/>
    <property type="match status" value="1"/>
</dbReference>
<evidence type="ECO:0000256" key="1">
    <source>
        <dbReference type="ARBA" id="ARBA00004953"/>
    </source>
</evidence>